<feature type="domain" description="Carboxylesterase type B" evidence="4">
    <location>
        <begin position="58"/>
        <end position="525"/>
    </location>
</feature>
<dbReference type="PROSITE" id="PS00122">
    <property type="entry name" value="CARBOXYLESTERASE_B_1"/>
    <property type="match status" value="1"/>
</dbReference>
<reference evidence="5" key="1">
    <citation type="journal article" date="2020" name="Stud. Mycol.">
        <title>101 Dothideomycetes genomes: a test case for predicting lifestyles and emergence of pathogens.</title>
        <authorList>
            <person name="Haridas S."/>
            <person name="Albert R."/>
            <person name="Binder M."/>
            <person name="Bloem J."/>
            <person name="Labutti K."/>
            <person name="Salamov A."/>
            <person name="Andreopoulos B."/>
            <person name="Baker S."/>
            <person name="Barry K."/>
            <person name="Bills G."/>
            <person name="Bluhm B."/>
            <person name="Cannon C."/>
            <person name="Castanera R."/>
            <person name="Culley D."/>
            <person name="Daum C."/>
            <person name="Ezra D."/>
            <person name="Gonzalez J."/>
            <person name="Henrissat B."/>
            <person name="Kuo A."/>
            <person name="Liang C."/>
            <person name="Lipzen A."/>
            <person name="Lutzoni F."/>
            <person name="Magnuson J."/>
            <person name="Mondo S."/>
            <person name="Nolan M."/>
            <person name="Ohm R."/>
            <person name="Pangilinan J."/>
            <person name="Park H.-J."/>
            <person name="Ramirez L."/>
            <person name="Alfaro M."/>
            <person name="Sun H."/>
            <person name="Tritt A."/>
            <person name="Yoshinaga Y."/>
            <person name="Zwiers L.-H."/>
            <person name="Turgeon B."/>
            <person name="Goodwin S."/>
            <person name="Spatafora J."/>
            <person name="Crous P."/>
            <person name="Grigoriev I."/>
        </authorList>
    </citation>
    <scope>NUCLEOTIDE SEQUENCE</scope>
    <source>
        <strain evidence="5">SCOH1-5</strain>
    </source>
</reference>
<dbReference type="InterPro" id="IPR002018">
    <property type="entry name" value="CarbesteraseB"/>
</dbReference>
<comment type="similarity">
    <text evidence="1 3">Belongs to the type-B carboxylesterase/lipase family.</text>
</comment>
<dbReference type="InterPro" id="IPR050309">
    <property type="entry name" value="Type-B_Carboxylest/Lipase"/>
</dbReference>
<dbReference type="Gene3D" id="3.40.50.1820">
    <property type="entry name" value="alpha/beta hydrolase"/>
    <property type="match status" value="1"/>
</dbReference>
<dbReference type="OrthoDB" id="408631at2759"/>
<evidence type="ECO:0000259" key="4">
    <source>
        <dbReference type="Pfam" id="PF00135"/>
    </source>
</evidence>
<name>A0A6A6FAH4_9PEZI</name>
<dbReference type="InterPro" id="IPR019826">
    <property type="entry name" value="Carboxylesterase_B_AS"/>
</dbReference>
<sequence length="571" mass="61645">MPANAACSSTSIRHACHALTTWEEGSKPLHHGKSQVASALSPTISLDYATYAGSALPNGITQWLGMRFAAPPIGPLRFSEPQDPIDQTSNGTIPATEHGKICLPTGDIDDFTLPNGNYSEDCLFLDVFAPSNATEDSKLPVYFFISGGGFNSLSNVKYNGSGIIQAAEYDAVVVLFNYRVGPYGFLASEEIVEGGAGINNGLKDQRKAMEWVQKYISHFGGNPGHVVIGGASAGAQSVSLQVTAYGGRDDGLFQGTAAESQSFPPVRSIEDSQFAYDNLVIRTNCTASWNDTLSCLRSVAAADLQRVNYNTPYPGAQEAALYMYGPTLDYDFIADYPTRAYLGGKFVRVPAIYGDDTNEGTVFTPKNTSSYGQSSTFLQNNFPELSIKQLGQINELYPVEDTPSFSGSGRYWRQAADAYGDLRYTCPGILVSASLVKFGVPSWNYHWNVVDPEAQAEGLGVQHTVEVHAIFGPTNTNGGAPASYRVGGVNEGVSAVVQGYWTSFIRTLNPNEKRAAGTPEWEEWTGTAVNGQGGRRLRFERALNATAMESPSERQQDRCGYFASIGRSVKH</sequence>
<evidence type="ECO:0000313" key="5">
    <source>
        <dbReference type="EMBL" id="KAF2210430.1"/>
    </source>
</evidence>
<organism evidence="5 6">
    <name type="scientific">Cercospora zeae-maydis SCOH1-5</name>
    <dbReference type="NCBI Taxonomy" id="717836"/>
    <lineage>
        <taxon>Eukaryota</taxon>
        <taxon>Fungi</taxon>
        <taxon>Dikarya</taxon>
        <taxon>Ascomycota</taxon>
        <taxon>Pezizomycotina</taxon>
        <taxon>Dothideomycetes</taxon>
        <taxon>Dothideomycetidae</taxon>
        <taxon>Mycosphaerellales</taxon>
        <taxon>Mycosphaerellaceae</taxon>
        <taxon>Cercospora</taxon>
    </lineage>
</organism>
<dbReference type="PANTHER" id="PTHR11559">
    <property type="entry name" value="CARBOXYLESTERASE"/>
    <property type="match status" value="1"/>
</dbReference>
<keyword evidence="2 3" id="KW-0378">Hydrolase</keyword>
<evidence type="ECO:0000256" key="3">
    <source>
        <dbReference type="RuleBase" id="RU361235"/>
    </source>
</evidence>
<keyword evidence="6" id="KW-1185">Reference proteome</keyword>
<dbReference type="InterPro" id="IPR029058">
    <property type="entry name" value="AB_hydrolase_fold"/>
</dbReference>
<proteinExistence type="inferred from homology"/>
<protein>
    <recommendedName>
        <fullName evidence="3">Carboxylic ester hydrolase</fullName>
        <ecNumber evidence="3">3.1.1.-</ecNumber>
    </recommendedName>
</protein>
<accession>A0A6A6FAH4</accession>
<evidence type="ECO:0000256" key="1">
    <source>
        <dbReference type="ARBA" id="ARBA00005964"/>
    </source>
</evidence>
<evidence type="ECO:0000256" key="2">
    <source>
        <dbReference type="ARBA" id="ARBA00022801"/>
    </source>
</evidence>
<dbReference type="GO" id="GO:0016787">
    <property type="term" value="F:hydrolase activity"/>
    <property type="evidence" value="ECO:0007669"/>
    <property type="project" value="UniProtKB-KW"/>
</dbReference>
<dbReference type="PROSITE" id="PS00941">
    <property type="entry name" value="CARBOXYLESTERASE_B_2"/>
    <property type="match status" value="1"/>
</dbReference>
<dbReference type="AlphaFoldDB" id="A0A6A6FAH4"/>
<dbReference type="EC" id="3.1.1.-" evidence="3"/>
<gene>
    <name evidence="5" type="ORF">CERZMDRAFT_121831</name>
</gene>
<evidence type="ECO:0000313" key="6">
    <source>
        <dbReference type="Proteomes" id="UP000799539"/>
    </source>
</evidence>
<dbReference type="Proteomes" id="UP000799539">
    <property type="component" value="Unassembled WGS sequence"/>
</dbReference>
<dbReference type="Pfam" id="PF00135">
    <property type="entry name" value="COesterase"/>
    <property type="match status" value="1"/>
</dbReference>
<dbReference type="SUPFAM" id="SSF53474">
    <property type="entry name" value="alpha/beta-Hydrolases"/>
    <property type="match status" value="1"/>
</dbReference>
<dbReference type="EMBL" id="ML992681">
    <property type="protein sequence ID" value="KAF2210430.1"/>
    <property type="molecule type" value="Genomic_DNA"/>
</dbReference>
<dbReference type="InterPro" id="IPR019819">
    <property type="entry name" value="Carboxylesterase_B_CS"/>
</dbReference>